<dbReference type="InterPro" id="IPR008334">
    <property type="entry name" value="5'-Nucleotdase_C"/>
</dbReference>
<keyword evidence="6" id="KW-0800">Toxin</keyword>
<organism evidence="14 15">
    <name type="scientific">Nicrophorus vespilloides</name>
    <name type="common">Boreal carrion beetle</name>
    <dbReference type="NCBI Taxonomy" id="110193"/>
    <lineage>
        <taxon>Eukaryota</taxon>
        <taxon>Metazoa</taxon>
        <taxon>Ecdysozoa</taxon>
        <taxon>Arthropoda</taxon>
        <taxon>Hexapoda</taxon>
        <taxon>Insecta</taxon>
        <taxon>Pterygota</taxon>
        <taxon>Neoptera</taxon>
        <taxon>Endopterygota</taxon>
        <taxon>Coleoptera</taxon>
        <taxon>Polyphaga</taxon>
        <taxon>Staphyliniformia</taxon>
        <taxon>Silphidae</taxon>
        <taxon>Nicrophorinae</taxon>
        <taxon>Nicrophorus</taxon>
    </lineage>
</organism>
<name>A0ABM1M3H9_NICVS</name>
<dbReference type="Proteomes" id="UP000695000">
    <property type="component" value="Unplaced"/>
</dbReference>
<accession>A0ABM1M3H9</accession>
<keyword evidence="11" id="KW-0547">Nucleotide-binding</keyword>
<evidence type="ECO:0000313" key="14">
    <source>
        <dbReference type="Proteomes" id="UP000695000"/>
    </source>
</evidence>
<gene>
    <name evidence="15" type="primary">LOC108557200</name>
</gene>
<dbReference type="SUPFAM" id="SSF56300">
    <property type="entry name" value="Metallo-dependent phosphatases"/>
    <property type="match status" value="1"/>
</dbReference>
<keyword evidence="4" id="KW-1201">Platelet aggregation inhibiting toxin</keyword>
<evidence type="ECO:0000256" key="6">
    <source>
        <dbReference type="ARBA" id="ARBA00022656"/>
    </source>
</evidence>
<comment type="similarity">
    <text evidence="2 11">Belongs to the 5'-nucleotidase family.</text>
</comment>
<feature type="signal peptide" evidence="11">
    <location>
        <begin position="1"/>
        <end position="20"/>
    </location>
</feature>
<comment type="subcellular location">
    <subcellularLocation>
        <location evidence="1">Secreted</location>
    </subcellularLocation>
</comment>
<dbReference type="SUPFAM" id="SSF55816">
    <property type="entry name" value="5'-nucleotidase (syn. UDP-sugar hydrolase), C-terminal domain"/>
    <property type="match status" value="1"/>
</dbReference>
<dbReference type="InterPro" id="IPR029052">
    <property type="entry name" value="Metallo-depent_PP-like"/>
</dbReference>
<dbReference type="PRINTS" id="PR01607">
    <property type="entry name" value="APYRASEFAMLY"/>
</dbReference>
<feature type="domain" description="Calcineurin-like phosphoesterase" evidence="12">
    <location>
        <begin position="22"/>
        <end position="234"/>
    </location>
</feature>
<evidence type="ECO:0000256" key="2">
    <source>
        <dbReference type="ARBA" id="ARBA00006654"/>
    </source>
</evidence>
<protein>
    <recommendedName>
        <fullName evidence="3">apyrase</fullName>
        <ecNumber evidence="3">3.6.1.5</ecNumber>
    </recommendedName>
</protein>
<dbReference type="InterPro" id="IPR004843">
    <property type="entry name" value="Calcineurin-like_PHP"/>
</dbReference>
<proteinExistence type="inferred from homology"/>
<reference evidence="15" key="1">
    <citation type="submission" date="2025-08" db="UniProtKB">
        <authorList>
            <consortium name="RefSeq"/>
        </authorList>
    </citation>
    <scope>IDENTIFICATION</scope>
    <source>
        <tissue evidence="15">Whole Larva</tissue>
    </source>
</reference>
<evidence type="ECO:0000256" key="10">
    <source>
        <dbReference type="ARBA" id="ARBA00023240"/>
    </source>
</evidence>
<dbReference type="Gene3D" id="3.90.780.10">
    <property type="entry name" value="5'-Nucleotidase, C-terminal domain"/>
    <property type="match status" value="1"/>
</dbReference>
<feature type="chain" id="PRO_5044990651" description="apyrase" evidence="11">
    <location>
        <begin position="21"/>
        <end position="552"/>
    </location>
</feature>
<evidence type="ECO:0000256" key="8">
    <source>
        <dbReference type="ARBA" id="ARBA00022729"/>
    </source>
</evidence>
<dbReference type="PANTHER" id="PTHR11575">
    <property type="entry name" value="5'-NUCLEOTIDASE-RELATED"/>
    <property type="match status" value="1"/>
</dbReference>
<keyword evidence="14" id="KW-1185">Reference proteome</keyword>
<sequence>MKKCVFVLTAIAFLAIDCLEISIIHINDFHDRFEEQSETSGICRNRCHGGFSRMYSKIQDLMKTRKNPLLLNAGDNFKGTLWYSIHKWNVTQRFMNLLPFTAYTLGNHEFDDGIAGVVPFIKTMKAPLVVSNLDDSQVPELQNLYNKSIVVEVEGKRIGIVGVILSTTNQISNTENLKFLDEVESVNNEALRLLHEEQVFTVIVISHCGYDKEMEIAKKAVKGIGLIVGAHSHTLLYTGTPPDGSKALGPYPTVIKREIDDGKVLVVQASSYTKYLGDLVVKYDDLGEVESFEGNPIYLDHTIPEDETVNKKMQPYKDAVVAKGNQVLGETKVFLDQSDCRYSECNIGNFITDAMVYYYKDKSETGGSSSKLAIFNVGGIRTSIPIGNITYNDMANCQPFENTIDVSVISGHFIKAFFEQTAIPYYFKESSRNVNLLQNSGFKIVYNLNNPIGSRVKSIKVLCNDCPEPEYHDLDPSKDYKLITASFITKGGDGFKVISENLRNVQVGPVDMDVYTHYLKNESPVTTRKEGRMVFEGRFQKPILYRNINYFI</sequence>
<keyword evidence="10" id="KW-1199">Hemostasis impairing toxin</keyword>
<evidence type="ECO:0000256" key="3">
    <source>
        <dbReference type="ARBA" id="ARBA00012148"/>
    </source>
</evidence>
<evidence type="ECO:0000259" key="12">
    <source>
        <dbReference type="Pfam" id="PF00149"/>
    </source>
</evidence>
<dbReference type="CDD" id="cd07409">
    <property type="entry name" value="MPP_CD73_N"/>
    <property type="match status" value="1"/>
</dbReference>
<evidence type="ECO:0000256" key="1">
    <source>
        <dbReference type="ARBA" id="ARBA00004613"/>
    </source>
</evidence>
<evidence type="ECO:0000256" key="11">
    <source>
        <dbReference type="RuleBase" id="RU362119"/>
    </source>
</evidence>
<dbReference type="EC" id="3.6.1.5" evidence="3"/>
<dbReference type="Pfam" id="PF00149">
    <property type="entry name" value="Metallophos"/>
    <property type="match status" value="1"/>
</dbReference>
<evidence type="ECO:0000259" key="13">
    <source>
        <dbReference type="Pfam" id="PF02872"/>
    </source>
</evidence>
<dbReference type="InterPro" id="IPR006146">
    <property type="entry name" value="5'-Nucleotdase_CS"/>
</dbReference>
<keyword evidence="7" id="KW-0479">Metal-binding</keyword>
<dbReference type="RefSeq" id="XP_017769129.1">
    <property type="nucleotide sequence ID" value="XM_017913640.1"/>
</dbReference>
<dbReference type="InterPro" id="IPR006179">
    <property type="entry name" value="5_nucleotidase/apyrase"/>
</dbReference>
<dbReference type="InterPro" id="IPR036907">
    <property type="entry name" value="5'-Nucleotdase_C_sf"/>
</dbReference>
<dbReference type="Gene3D" id="3.60.21.10">
    <property type="match status" value="1"/>
</dbReference>
<dbReference type="GeneID" id="108557200"/>
<keyword evidence="8 11" id="KW-0732">Signal</keyword>
<evidence type="ECO:0000313" key="15">
    <source>
        <dbReference type="RefSeq" id="XP_017769129.1"/>
    </source>
</evidence>
<dbReference type="Pfam" id="PF02872">
    <property type="entry name" value="5_nucleotid_C"/>
    <property type="match status" value="1"/>
</dbReference>
<keyword evidence="5" id="KW-0964">Secreted</keyword>
<evidence type="ECO:0000256" key="7">
    <source>
        <dbReference type="ARBA" id="ARBA00022723"/>
    </source>
</evidence>
<dbReference type="PROSITE" id="PS00786">
    <property type="entry name" value="5_NUCLEOTIDASE_2"/>
    <property type="match status" value="1"/>
</dbReference>
<keyword evidence="9 11" id="KW-0378">Hydrolase</keyword>
<feature type="domain" description="5'-Nucleotidase C-terminal" evidence="13">
    <location>
        <begin position="327"/>
        <end position="499"/>
    </location>
</feature>
<dbReference type="PANTHER" id="PTHR11575:SF32">
    <property type="entry name" value="APYRASE-LIKE PROTEIN"/>
    <property type="match status" value="1"/>
</dbReference>
<evidence type="ECO:0000256" key="5">
    <source>
        <dbReference type="ARBA" id="ARBA00022525"/>
    </source>
</evidence>
<evidence type="ECO:0000256" key="9">
    <source>
        <dbReference type="ARBA" id="ARBA00022801"/>
    </source>
</evidence>
<evidence type="ECO:0000256" key="4">
    <source>
        <dbReference type="ARBA" id="ARBA00022442"/>
    </source>
</evidence>